<accession>A0ABZ0IUY2</accession>
<keyword evidence="2" id="KW-1185">Reference proteome</keyword>
<evidence type="ECO:0000313" key="1">
    <source>
        <dbReference type="EMBL" id="WOK08581.1"/>
    </source>
</evidence>
<organism evidence="1 2">
    <name type="scientific">Imperialibacter roseus</name>
    <dbReference type="NCBI Taxonomy" id="1324217"/>
    <lineage>
        <taxon>Bacteria</taxon>
        <taxon>Pseudomonadati</taxon>
        <taxon>Bacteroidota</taxon>
        <taxon>Cytophagia</taxon>
        <taxon>Cytophagales</taxon>
        <taxon>Flammeovirgaceae</taxon>
        <taxon>Imperialibacter</taxon>
    </lineage>
</organism>
<protein>
    <submittedName>
        <fullName evidence="1">Sulfotransferase</fullName>
    </submittedName>
</protein>
<gene>
    <name evidence="1" type="ORF">RT717_08025</name>
</gene>
<sequence>MKVFFIGSSKMGTTSITNALKEKGLRVTHTPHFGVYSHLTEPNEAFFSKFDYFLDGSLHNFHHLTTWFPDAKIVLLDREPSRWILSMFNWFSHIDERHMSDDKAIVRLSRLIMGKTVYRQILIDWLIYRKRVLHFFKDDPRFIHISIEDGPNEWKRLMRHLDIQLEIKWDNKQDKKSNPEWVSKIVTEAENKAKHASVVYPEVSQQSIRDRLFLYAMEVLRKDFIRERHLVKNIKAAGKINGWSHLKTYRTSLTHIFKFARVVGCLGLRIVVNRSNRLSPYIY</sequence>
<dbReference type="Gene3D" id="3.40.50.300">
    <property type="entry name" value="P-loop containing nucleotide triphosphate hydrolases"/>
    <property type="match status" value="1"/>
</dbReference>
<dbReference type="EMBL" id="CP136051">
    <property type="protein sequence ID" value="WOK08581.1"/>
    <property type="molecule type" value="Genomic_DNA"/>
</dbReference>
<dbReference type="Proteomes" id="UP001302349">
    <property type="component" value="Chromosome"/>
</dbReference>
<dbReference type="RefSeq" id="WP_317491218.1">
    <property type="nucleotide sequence ID" value="NZ_CP136051.1"/>
</dbReference>
<reference evidence="1 2" key="1">
    <citation type="journal article" date="2023" name="Microbiol. Resour. Announc.">
        <title>Complete Genome Sequence of Imperialibacter roseus strain P4T.</title>
        <authorList>
            <person name="Tizabi D.R."/>
            <person name="Bachvaroff T."/>
            <person name="Hill R.T."/>
        </authorList>
    </citation>
    <scope>NUCLEOTIDE SEQUENCE [LARGE SCALE GENOMIC DNA]</scope>
    <source>
        <strain evidence="1 2">P4T</strain>
    </source>
</reference>
<evidence type="ECO:0000313" key="2">
    <source>
        <dbReference type="Proteomes" id="UP001302349"/>
    </source>
</evidence>
<proteinExistence type="predicted"/>
<name>A0ABZ0IUY2_9BACT</name>
<dbReference type="SUPFAM" id="SSF52540">
    <property type="entry name" value="P-loop containing nucleoside triphosphate hydrolases"/>
    <property type="match status" value="1"/>
</dbReference>
<dbReference type="InterPro" id="IPR040632">
    <property type="entry name" value="Sulfotransfer_4"/>
</dbReference>
<dbReference type="Pfam" id="PF17784">
    <property type="entry name" value="Sulfotransfer_4"/>
    <property type="match status" value="1"/>
</dbReference>
<dbReference type="InterPro" id="IPR027417">
    <property type="entry name" value="P-loop_NTPase"/>
</dbReference>